<dbReference type="EMBL" id="AOIL01000034">
    <property type="protein sequence ID" value="ELY91801.1"/>
    <property type="molecule type" value="Genomic_DNA"/>
</dbReference>
<dbReference type="SMART" id="SM00382">
    <property type="entry name" value="AAA"/>
    <property type="match status" value="1"/>
</dbReference>
<dbReference type="InterPro" id="IPR027417">
    <property type="entry name" value="P-loop_NTPase"/>
</dbReference>
<organism evidence="6 7">
    <name type="scientific">Natrialba taiwanensis DSM 12281</name>
    <dbReference type="NCBI Taxonomy" id="1230458"/>
    <lineage>
        <taxon>Archaea</taxon>
        <taxon>Methanobacteriati</taxon>
        <taxon>Methanobacteriota</taxon>
        <taxon>Stenosarchaea group</taxon>
        <taxon>Halobacteria</taxon>
        <taxon>Halobacteriales</taxon>
        <taxon>Natrialbaceae</taxon>
        <taxon>Natrialba</taxon>
    </lineage>
</organism>
<accession>M0A0E3</accession>
<dbReference type="PROSITE" id="PS50893">
    <property type="entry name" value="ABC_TRANSPORTER_2"/>
    <property type="match status" value="1"/>
</dbReference>
<name>M0A0E3_9EURY</name>
<comment type="similarity">
    <text evidence="1">Belongs to the ABC transporter superfamily.</text>
</comment>
<dbReference type="Gene3D" id="3.40.50.300">
    <property type="entry name" value="P-loop containing nucleotide triphosphate hydrolases"/>
    <property type="match status" value="1"/>
</dbReference>
<dbReference type="InterPro" id="IPR003439">
    <property type="entry name" value="ABC_transporter-like_ATP-bd"/>
</dbReference>
<protein>
    <submittedName>
        <fullName evidence="6">Copper ABC transporter ATP-binding protein</fullName>
    </submittedName>
</protein>
<dbReference type="SUPFAM" id="SSF52540">
    <property type="entry name" value="P-loop containing nucleoside triphosphate hydrolases"/>
    <property type="match status" value="1"/>
</dbReference>
<evidence type="ECO:0000313" key="6">
    <source>
        <dbReference type="EMBL" id="ELY91801.1"/>
    </source>
</evidence>
<evidence type="ECO:0000256" key="3">
    <source>
        <dbReference type="ARBA" id="ARBA00022741"/>
    </source>
</evidence>
<dbReference type="Pfam" id="PF00005">
    <property type="entry name" value="ABC_tran"/>
    <property type="match status" value="1"/>
</dbReference>
<evidence type="ECO:0000313" key="7">
    <source>
        <dbReference type="Proteomes" id="UP000011648"/>
    </source>
</evidence>
<keyword evidence="4 6" id="KW-0067">ATP-binding</keyword>
<dbReference type="PANTHER" id="PTHR43335">
    <property type="entry name" value="ABC TRANSPORTER, ATP-BINDING PROTEIN"/>
    <property type="match status" value="1"/>
</dbReference>
<keyword evidence="2" id="KW-0813">Transport</keyword>
<feature type="domain" description="ABC transporter" evidence="5">
    <location>
        <begin position="4"/>
        <end position="196"/>
    </location>
</feature>
<dbReference type="InterPro" id="IPR003593">
    <property type="entry name" value="AAA+_ATPase"/>
</dbReference>
<evidence type="ECO:0000256" key="4">
    <source>
        <dbReference type="ARBA" id="ARBA00022840"/>
    </source>
</evidence>
<dbReference type="GO" id="GO:0016887">
    <property type="term" value="F:ATP hydrolysis activity"/>
    <property type="evidence" value="ECO:0007669"/>
    <property type="project" value="InterPro"/>
</dbReference>
<evidence type="ECO:0000256" key="1">
    <source>
        <dbReference type="ARBA" id="ARBA00005417"/>
    </source>
</evidence>
<comment type="caution">
    <text evidence="6">The sequence shown here is derived from an EMBL/GenBank/DDBJ whole genome shotgun (WGS) entry which is preliminary data.</text>
</comment>
<dbReference type="GO" id="GO:0005524">
    <property type="term" value="F:ATP binding"/>
    <property type="evidence" value="ECO:0007669"/>
    <property type="project" value="UniProtKB-KW"/>
</dbReference>
<dbReference type="STRING" id="1230458.C484_09896"/>
<proteinExistence type="inferred from homology"/>
<sequence>MDAITTNSLSRRFGDMNAVESLDLTVQKGEIYGFLGPNGAGKSTTINMLLGFPPPSSGSGTVLGYDLEHESVAVRQSIGVLPEDFGVYGRLTARKHVRFAIETKGANDDPDDLLARVELADVADRTAGGFSTGMKQRLALAMALAGNPDLLILDELSSGLDPNGAREMRAISREVGYTSPGRTLRTRFGRSYSGFCRPS</sequence>
<dbReference type="PATRIC" id="fig|1230458.4.peg.1987"/>
<dbReference type="AlphaFoldDB" id="M0A0E3"/>
<gene>
    <name evidence="6" type="ORF">C484_09896</name>
</gene>
<keyword evidence="3" id="KW-0547">Nucleotide-binding</keyword>
<dbReference type="PANTHER" id="PTHR43335:SF4">
    <property type="entry name" value="ABC TRANSPORTER, ATP-BINDING PROTEIN"/>
    <property type="match status" value="1"/>
</dbReference>
<keyword evidence="7" id="KW-1185">Reference proteome</keyword>
<reference evidence="6 7" key="1">
    <citation type="journal article" date="2014" name="PLoS Genet.">
        <title>Phylogenetically driven sequencing of extremely halophilic archaea reveals strategies for static and dynamic osmo-response.</title>
        <authorList>
            <person name="Becker E.A."/>
            <person name="Seitzer P.M."/>
            <person name="Tritt A."/>
            <person name="Larsen D."/>
            <person name="Krusor M."/>
            <person name="Yao A.I."/>
            <person name="Wu D."/>
            <person name="Madern D."/>
            <person name="Eisen J.A."/>
            <person name="Darling A.E."/>
            <person name="Facciotti M.T."/>
        </authorList>
    </citation>
    <scope>NUCLEOTIDE SEQUENCE [LARGE SCALE GENOMIC DNA]</scope>
    <source>
        <strain evidence="6 7">DSM 12281</strain>
    </source>
</reference>
<evidence type="ECO:0000256" key="2">
    <source>
        <dbReference type="ARBA" id="ARBA00022448"/>
    </source>
</evidence>
<evidence type="ECO:0000259" key="5">
    <source>
        <dbReference type="PROSITE" id="PS50893"/>
    </source>
</evidence>
<dbReference type="Proteomes" id="UP000011648">
    <property type="component" value="Unassembled WGS sequence"/>
</dbReference>